<dbReference type="Proteomes" id="UP000176944">
    <property type="component" value="Chromosome"/>
</dbReference>
<reference evidence="2" key="1">
    <citation type="submission" date="2016-10" db="EMBL/GenBank/DDBJ databases">
        <title>Comparative genomics uncovers the prolific and rare metabolic potential of the cyanobacterial genus Moorea.</title>
        <authorList>
            <person name="Leao T."/>
            <person name="Castelao G."/>
            <person name="Korobeynikov A."/>
            <person name="Monroe E.A."/>
            <person name="Podell S."/>
            <person name="Glukhov E."/>
            <person name="Allen E."/>
            <person name="Gerwick W.H."/>
            <person name="Gerwick L."/>
        </authorList>
    </citation>
    <scope>NUCLEOTIDE SEQUENCE [LARGE SCALE GENOMIC DNA]</scope>
    <source>
        <strain evidence="2">JHB</strain>
    </source>
</reference>
<organism evidence="1 2">
    <name type="scientific">Moorena producens (strain JHB)</name>
    <dbReference type="NCBI Taxonomy" id="1454205"/>
    <lineage>
        <taxon>Bacteria</taxon>
        <taxon>Bacillati</taxon>
        <taxon>Cyanobacteriota</taxon>
        <taxon>Cyanophyceae</taxon>
        <taxon>Coleofasciculales</taxon>
        <taxon>Coleofasciculaceae</taxon>
        <taxon>Moorena</taxon>
    </lineage>
</organism>
<dbReference type="AlphaFoldDB" id="A0A1D9G419"/>
<proteinExistence type="predicted"/>
<accession>A0A1D9G419</accession>
<name>A0A1D9G419_MOOP1</name>
<evidence type="ECO:0000313" key="1">
    <source>
        <dbReference type="EMBL" id="AOY82392.1"/>
    </source>
</evidence>
<evidence type="ECO:0000313" key="2">
    <source>
        <dbReference type="Proteomes" id="UP000176944"/>
    </source>
</evidence>
<dbReference type="EMBL" id="CP017708">
    <property type="protein sequence ID" value="AOY82392.1"/>
    <property type="molecule type" value="Genomic_DNA"/>
</dbReference>
<sequence length="74" mass="8128">MDILVTTLVNSHEVVFLPILAPMDELVTTLMNSQEVIFLPVVVISVNVVEMNSFLTDKFQTTISTGMVLVGQGF</sequence>
<protein>
    <submittedName>
        <fullName evidence="1">Uncharacterized protein</fullName>
    </submittedName>
</protein>
<gene>
    <name evidence="1" type="ORF">BJP36_23270</name>
</gene>